<proteinExistence type="predicted"/>
<evidence type="ECO:0000313" key="4">
    <source>
        <dbReference type="Proteomes" id="UP000036403"/>
    </source>
</evidence>
<organism evidence="3 4">
    <name type="scientific">Lasius niger</name>
    <name type="common">Black garden ant</name>
    <dbReference type="NCBI Taxonomy" id="67767"/>
    <lineage>
        <taxon>Eukaryota</taxon>
        <taxon>Metazoa</taxon>
        <taxon>Ecdysozoa</taxon>
        <taxon>Arthropoda</taxon>
        <taxon>Hexapoda</taxon>
        <taxon>Insecta</taxon>
        <taxon>Pterygota</taxon>
        <taxon>Neoptera</taxon>
        <taxon>Endopterygota</taxon>
        <taxon>Hymenoptera</taxon>
        <taxon>Apocrita</taxon>
        <taxon>Aculeata</taxon>
        <taxon>Formicoidea</taxon>
        <taxon>Formicidae</taxon>
        <taxon>Formicinae</taxon>
        <taxon>Lasius</taxon>
        <taxon>Lasius</taxon>
    </lineage>
</organism>
<name>A0A0J7KBW1_LASNI</name>
<dbReference type="Proteomes" id="UP000036403">
    <property type="component" value="Unassembled WGS sequence"/>
</dbReference>
<feature type="compositionally biased region" description="Basic and acidic residues" evidence="1">
    <location>
        <begin position="209"/>
        <end position="230"/>
    </location>
</feature>
<evidence type="ECO:0000256" key="1">
    <source>
        <dbReference type="SAM" id="MobiDB-lite"/>
    </source>
</evidence>
<gene>
    <name evidence="3" type="ORF">RF55_12909</name>
</gene>
<dbReference type="PANTHER" id="PTHR47595">
    <property type="entry name" value="HEAT SHOCK 70 KDA PROTEIN 14"/>
    <property type="match status" value="1"/>
</dbReference>
<evidence type="ECO:0000313" key="3">
    <source>
        <dbReference type="EMBL" id="KMQ87731.1"/>
    </source>
</evidence>
<dbReference type="PROSITE" id="PS50090">
    <property type="entry name" value="MYB_LIKE"/>
    <property type="match status" value="1"/>
</dbReference>
<comment type="caution">
    <text evidence="3">The sequence shown here is derived from an EMBL/GenBank/DDBJ whole genome shotgun (WGS) entry which is preliminary data.</text>
</comment>
<keyword evidence="4" id="KW-1185">Reference proteome</keyword>
<dbReference type="InterPro" id="IPR044822">
    <property type="entry name" value="Myb_DNA-bind_4"/>
</dbReference>
<evidence type="ECO:0000259" key="2">
    <source>
        <dbReference type="PROSITE" id="PS50090"/>
    </source>
</evidence>
<dbReference type="AlphaFoldDB" id="A0A0J7KBW1"/>
<accession>A0A0J7KBW1</accession>
<reference evidence="3 4" key="1">
    <citation type="submission" date="2015-04" db="EMBL/GenBank/DDBJ databases">
        <title>Lasius niger genome sequencing.</title>
        <authorList>
            <person name="Konorov E.A."/>
            <person name="Nikitin M.A."/>
            <person name="Kirill M.V."/>
            <person name="Chang P."/>
        </authorList>
    </citation>
    <scope>NUCLEOTIDE SEQUENCE [LARGE SCALE GENOMIC DNA]</scope>
    <source>
        <tissue evidence="3">Whole</tissue>
    </source>
</reference>
<dbReference type="OrthoDB" id="6776802at2759"/>
<dbReference type="EMBL" id="LBMM01010006">
    <property type="protein sequence ID" value="KMQ87731.1"/>
    <property type="molecule type" value="Genomic_DNA"/>
</dbReference>
<dbReference type="InterPro" id="IPR001005">
    <property type="entry name" value="SANT/Myb"/>
</dbReference>
<dbReference type="PANTHER" id="PTHR47595:SF1">
    <property type="entry name" value="MYB_SANT-LIKE DNA-BINDING DOMAIN-CONTAINING PROTEIN"/>
    <property type="match status" value="1"/>
</dbReference>
<dbReference type="Pfam" id="PF13837">
    <property type="entry name" value="Myb_DNA-bind_4"/>
    <property type="match status" value="1"/>
</dbReference>
<dbReference type="PaxDb" id="67767-A0A0J7KBW1"/>
<dbReference type="SMART" id="SM00717">
    <property type="entry name" value="SANT"/>
    <property type="match status" value="1"/>
</dbReference>
<feature type="region of interest" description="Disordered" evidence="1">
    <location>
        <begin position="186"/>
        <end position="230"/>
    </location>
</feature>
<feature type="domain" description="Myb-like" evidence="2">
    <location>
        <begin position="58"/>
        <end position="126"/>
    </location>
</feature>
<dbReference type="Gene3D" id="1.10.10.60">
    <property type="entry name" value="Homeodomain-like"/>
    <property type="match status" value="1"/>
</dbReference>
<protein>
    <recommendedName>
        <fullName evidence="2">Myb-like domain-containing protein</fullName>
    </recommendedName>
</protein>
<sequence>MEKINVECSFCGIVGSYKTILNHINCDHPDPETNNCESQAGCSNVQESQENSEVDETDNSKNLAEWSEGETKLLLDKYGQYMVMIGSMKQFKTKKTMWEKIAMDLKNIFGVSKTSLQCENRYKTIMKRKKKAIDNNKSTGRSKMTVPYENELSGIVGFDASIEPEVLMDAKHLVVNKKRTLSNLGNETKENVSDKGTNAKKKKISNKNRSVEDTLKEIHEKREEDRERRHRDKLELFKQFCEKYYEKKSE</sequence>